<comment type="similarity">
    <text evidence="2">Belongs to the vacuolar ATPase subunit S1 family.</text>
</comment>
<evidence type="ECO:0000256" key="7">
    <source>
        <dbReference type="SAM" id="SignalP"/>
    </source>
</evidence>
<evidence type="ECO:0000256" key="3">
    <source>
        <dbReference type="ARBA" id="ARBA00022692"/>
    </source>
</evidence>
<gene>
    <name evidence="9" type="ORF">GBAR_LOCUS15765</name>
</gene>
<evidence type="ECO:0000256" key="2">
    <source>
        <dbReference type="ARBA" id="ARBA00009037"/>
    </source>
</evidence>
<dbReference type="GO" id="GO:0030641">
    <property type="term" value="P:regulation of cellular pH"/>
    <property type="evidence" value="ECO:0007669"/>
    <property type="project" value="TreeGrafter"/>
</dbReference>
<feature type="signal peptide" evidence="7">
    <location>
        <begin position="1"/>
        <end position="23"/>
    </location>
</feature>
<dbReference type="PANTHER" id="PTHR12471">
    <property type="entry name" value="VACUOLAR ATP SYNTHASE SUBUNIT S1"/>
    <property type="match status" value="1"/>
</dbReference>
<dbReference type="GO" id="GO:0001671">
    <property type="term" value="F:ATPase activator activity"/>
    <property type="evidence" value="ECO:0007669"/>
    <property type="project" value="TreeGrafter"/>
</dbReference>
<reference evidence="9" key="1">
    <citation type="submission" date="2023-03" db="EMBL/GenBank/DDBJ databases">
        <authorList>
            <person name="Steffen K."/>
            <person name="Cardenas P."/>
        </authorList>
    </citation>
    <scope>NUCLEOTIDE SEQUENCE</scope>
</reference>
<sequence length="584" mass="65532">MDRGSFVRGAFLLLPLYLCSCSASVPLLAWSNTGIFSQVSADDLSRTYWLLNQKSGELSKLDFILVFASGKLDFDDIARYGGLYSDEIESPLAPLQSAMESAESSVWGKMEGSSSFIEDISHFTYTSPLYLPWPADPNQLRKNPYNVNLVVVELLDSWDPETSLSEHGAVIGHVMKSMDDLGANYAAFYGTITRHQNREKRSSNMVPPHILSALKNTASNETAKQVCNRTAIIYEQTTNQTDVKTTFCSLLCMRSTVRAYLNVTGNDTAYEPLLAVYWPSWVYQQDMKNNESDIDKGIYPPNYHCNMTGLEFDETEMYCQNSSIQEEYLSQMNLTSNSVTAYLKGNCGVADDTENITEIMLKVEFIFFGGGSDVAKKPKGLPFAPLPGKQLLMPGYWTMQLVVTNVTNVTDDKNNASHYLTRYRTNIDLSKRNSSGSPIVEKRGLFYPFSIPFYVSYSCVTHKDRLWHAQGNLNRFVPTKLPFNASSDGLVPLDVADGPVLQFVGFQVQSYGNVYGAHNETRFLAFSTVYDCEGYFDVASWMGTFVTVIFIIVLYFAILALFSTQTVDRFDDPRSRTISVENLH</sequence>
<evidence type="ECO:0000256" key="6">
    <source>
        <dbReference type="SAM" id="Phobius"/>
    </source>
</evidence>
<evidence type="ECO:0000256" key="4">
    <source>
        <dbReference type="ARBA" id="ARBA00022989"/>
    </source>
</evidence>
<organism evidence="9 10">
    <name type="scientific">Geodia barretti</name>
    <name type="common">Barrett's horny sponge</name>
    <dbReference type="NCBI Taxonomy" id="519541"/>
    <lineage>
        <taxon>Eukaryota</taxon>
        <taxon>Metazoa</taxon>
        <taxon>Porifera</taxon>
        <taxon>Demospongiae</taxon>
        <taxon>Heteroscleromorpha</taxon>
        <taxon>Tetractinellida</taxon>
        <taxon>Astrophorina</taxon>
        <taxon>Geodiidae</taxon>
        <taxon>Geodia</taxon>
    </lineage>
</organism>
<dbReference type="PANTHER" id="PTHR12471:SF7">
    <property type="entry name" value="V-TYPE PROTON ATPASE SUBUNIT S1"/>
    <property type="match status" value="1"/>
</dbReference>
<evidence type="ECO:0000313" key="9">
    <source>
        <dbReference type="EMBL" id="CAI8027622.1"/>
    </source>
</evidence>
<dbReference type="Proteomes" id="UP001174909">
    <property type="component" value="Unassembled WGS sequence"/>
</dbReference>
<evidence type="ECO:0000256" key="5">
    <source>
        <dbReference type="ARBA" id="ARBA00023136"/>
    </source>
</evidence>
<proteinExistence type="inferred from homology"/>
<feature type="transmembrane region" description="Helical" evidence="6">
    <location>
        <begin position="541"/>
        <end position="562"/>
    </location>
</feature>
<feature type="domain" description="V-type proton ATPase subunit S1/VOA1 transmembrane" evidence="8">
    <location>
        <begin position="534"/>
        <end position="572"/>
    </location>
</feature>
<accession>A0AA35SEF8</accession>
<dbReference type="InterPro" id="IPR046756">
    <property type="entry name" value="VAS1/VOA1_TM"/>
</dbReference>
<comment type="subcellular location">
    <subcellularLocation>
        <location evidence="1">Membrane</location>
        <topology evidence="1">Single-pass membrane protein</topology>
    </subcellularLocation>
</comment>
<keyword evidence="7" id="KW-0732">Signal</keyword>
<dbReference type="EMBL" id="CASHTH010002292">
    <property type="protein sequence ID" value="CAI8027622.1"/>
    <property type="molecule type" value="Genomic_DNA"/>
</dbReference>
<evidence type="ECO:0000259" key="8">
    <source>
        <dbReference type="Pfam" id="PF20520"/>
    </source>
</evidence>
<dbReference type="AlphaFoldDB" id="A0AA35SEF8"/>
<keyword evidence="10" id="KW-1185">Reference proteome</keyword>
<dbReference type="InterPro" id="IPR008388">
    <property type="entry name" value="Ac45_acc_su"/>
</dbReference>
<evidence type="ECO:0000313" key="10">
    <source>
        <dbReference type="Proteomes" id="UP001174909"/>
    </source>
</evidence>
<protein>
    <recommendedName>
        <fullName evidence="8">V-type proton ATPase subunit S1/VOA1 transmembrane domain-containing protein</fullName>
    </recommendedName>
</protein>
<evidence type="ECO:0000256" key="1">
    <source>
        <dbReference type="ARBA" id="ARBA00004167"/>
    </source>
</evidence>
<dbReference type="Pfam" id="PF20520">
    <property type="entry name" value="Ac45-VOA1_TM"/>
    <property type="match status" value="1"/>
</dbReference>
<keyword evidence="5 6" id="KW-0472">Membrane</keyword>
<keyword evidence="4 6" id="KW-1133">Transmembrane helix</keyword>
<name>A0AA35SEF8_GEOBA</name>
<feature type="chain" id="PRO_5041222314" description="V-type proton ATPase subunit S1/VOA1 transmembrane domain-containing protein" evidence="7">
    <location>
        <begin position="24"/>
        <end position="584"/>
    </location>
</feature>
<keyword evidence="3 6" id="KW-0812">Transmembrane</keyword>
<dbReference type="GO" id="GO:0033176">
    <property type="term" value="C:proton-transporting V-type ATPase complex"/>
    <property type="evidence" value="ECO:0007669"/>
    <property type="project" value="TreeGrafter"/>
</dbReference>
<comment type="caution">
    <text evidence="9">The sequence shown here is derived from an EMBL/GenBank/DDBJ whole genome shotgun (WGS) entry which is preliminary data.</text>
</comment>